<dbReference type="Proteomes" id="UP000060513">
    <property type="component" value="Chromosome"/>
</dbReference>
<proteinExistence type="predicted"/>
<reference evidence="1 2" key="1">
    <citation type="submission" date="2015-08" db="EMBL/GenBank/DDBJ databases">
        <title>Genome sequence of the pristinamycin over-producing bacterium Streptomyces pristinaespiralis HCCB10218.</title>
        <authorList>
            <person name="Tian J."/>
            <person name="Yang J."/>
            <person name="Li L."/>
            <person name="Ruan L."/>
            <person name="Wei W."/>
            <person name="Zheng G."/>
            <person name="Wei Z."/>
            <person name="Yang S."/>
            <person name="Ge M."/>
            <person name="Jiang W."/>
            <person name="Lu Y."/>
        </authorList>
    </citation>
    <scope>NUCLEOTIDE SEQUENCE [LARGE SCALE GENOMIC DNA]</scope>
    <source>
        <strain evidence="1 2">HCCB 10218</strain>
    </source>
</reference>
<gene>
    <name evidence="1" type="ORF">SPRI_2471</name>
</gene>
<sequence length="76" mass="7910">MKVRLSAVDGPLTVQFEPSGMEYVLSPGEHMDVEWPPVAPGEIAGDIDHGAGTVTVSARGSGFARAWNAQGAEVTT</sequence>
<dbReference type="STRING" id="38300.SPRI_2471"/>
<organism evidence="1">
    <name type="scientific">Streptomyces pristinaespiralis</name>
    <dbReference type="NCBI Taxonomy" id="38300"/>
    <lineage>
        <taxon>Bacteria</taxon>
        <taxon>Bacillati</taxon>
        <taxon>Actinomycetota</taxon>
        <taxon>Actinomycetes</taxon>
        <taxon>Kitasatosporales</taxon>
        <taxon>Streptomycetaceae</taxon>
        <taxon>Streptomyces</taxon>
    </lineage>
</organism>
<dbReference type="PATRIC" id="fig|38300.4.peg.2608"/>
<accession>A0A0M4D8K3</accession>
<evidence type="ECO:0000313" key="2">
    <source>
        <dbReference type="Proteomes" id="UP000060513"/>
    </source>
</evidence>
<dbReference type="EMBL" id="CP011340">
    <property type="protein sequence ID" value="ALC20777.1"/>
    <property type="molecule type" value="Genomic_DNA"/>
</dbReference>
<evidence type="ECO:0000313" key="1">
    <source>
        <dbReference type="EMBL" id="ALC20777.1"/>
    </source>
</evidence>
<dbReference type="KEGG" id="spri:SPRI_2471"/>
<dbReference type="AlphaFoldDB" id="A0A0M4D8K3"/>
<dbReference type="RefSeq" id="WP_005311753.1">
    <property type="nucleotide sequence ID" value="NZ_CP011340.1"/>
</dbReference>
<protein>
    <submittedName>
        <fullName evidence="1">Uncharacterized protein</fullName>
    </submittedName>
</protein>
<name>A0A0M4D8K3_STRPR</name>
<dbReference type="OrthoDB" id="4301765at2"/>
<dbReference type="GeneID" id="97236489"/>